<dbReference type="Pfam" id="PF00795">
    <property type="entry name" value="CN_hydrolase"/>
    <property type="match status" value="1"/>
</dbReference>
<evidence type="ECO:0000256" key="4">
    <source>
        <dbReference type="ARBA" id="ARBA00022692"/>
    </source>
</evidence>
<dbReference type="InterPro" id="IPR036526">
    <property type="entry name" value="C-N_Hydrolase_sf"/>
</dbReference>
<sequence length="518" mass="57644">MGLATASLGWTYAAWFGQIPLWLWVFRANPTKLNFTQLKQFLISRLITAIAWGGGFYGIALFWITGVHPLTWLGVPWLASLAIAAFCWLAITAWGIVLVWVWLLAMAACQITTARTTVNPIFRNLSFILWGTASWCTLEILWSHSILWWSPVAYTQSPSQLHFLQWGALGGPALLTAFIVAINGLLALGLTNSLDTKTTNNDGRIWPYLFLAMVMWLGCQGGGWLLYQKPLADVPEQSINVGIIQGNIPNQIKFNSEGWRRAIAGYTEGYEKLAGQGVDIVLTPEGALPYLWETVVARSGFYQAILQTQVPVWLGAYGTKGDGYTNSLFTIDSQGQLRGRYDKVKLVPLGEYIPLSNVLGQLIQRLSPLKEQLLPGDRPQVLPTPFGPAAVVICYESAFPHLLRAQLLQGGEFILSSANNAHYSDTMAAQHHALDVMRAIEGDRWLARATNTGLSAIINPRGETLWLSAMNQYQIHAAPIYRRQHLSPYSRWGDWLVVLLLILSAIAWFYSLGTRTHF</sequence>
<dbReference type="PROSITE" id="PS50263">
    <property type="entry name" value="CN_HYDROLASE"/>
    <property type="match status" value="1"/>
</dbReference>
<dbReference type="InterPro" id="IPR004563">
    <property type="entry name" value="Apolipo_AcylTrfase"/>
</dbReference>
<gene>
    <name evidence="8 10" type="primary">lnt</name>
    <name evidence="10" type="ORF">IQ217_16930</name>
</gene>
<keyword evidence="7 8" id="KW-0012">Acyltransferase</keyword>
<keyword evidence="6 8" id="KW-0472">Membrane</keyword>
<feature type="transmembrane region" description="Helical" evidence="8">
    <location>
        <begin position="127"/>
        <end position="149"/>
    </location>
</feature>
<dbReference type="PANTHER" id="PTHR38686">
    <property type="entry name" value="APOLIPOPROTEIN N-ACYLTRANSFERASE"/>
    <property type="match status" value="1"/>
</dbReference>
<dbReference type="Proteomes" id="UP000658720">
    <property type="component" value="Unassembled WGS sequence"/>
</dbReference>
<dbReference type="EC" id="2.3.1.269" evidence="8"/>
<feature type="transmembrane region" description="Helical" evidence="8">
    <location>
        <begin position="46"/>
        <end position="65"/>
    </location>
</feature>
<feature type="transmembrane region" description="Helical" evidence="8">
    <location>
        <begin position="77"/>
        <end position="106"/>
    </location>
</feature>
<accession>A0ABR9VYP2</accession>
<feature type="domain" description="CN hydrolase" evidence="9">
    <location>
        <begin position="244"/>
        <end position="482"/>
    </location>
</feature>
<dbReference type="HAMAP" id="MF_01148">
    <property type="entry name" value="Lnt"/>
    <property type="match status" value="1"/>
</dbReference>
<dbReference type="InterPro" id="IPR003010">
    <property type="entry name" value="C-N_Hydrolase"/>
</dbReference>
<evidence type="ECO:0000256" key="8">
    <source>
        <dbReference type="HAMAP-Rule" id="MF_01148"/>
    </source>
</evidence>
<dbReference type="Gene3D" id="3.60.110.10">
    <property type="entry name" value="Carbon-nitrogen hydrolase"/>
    <property type="match status" value="1"/>
</dbReference>
<dbReference type="SUPFAM" id="SSF56317">
    <property type="entry name" value="Carbon-nitrogen hydrolase"/>
    <property type="match status" value="1"/>
</dbReference>
<keyword evidence="5 8" id="KW-1133">Transmembrane helix</keyword>
<proteinExistence type="inferred from homology"/>
<evidence type="ECO:0000256" key="3">
    <source>
        <dbReference type="ARBA" id="ARBA00022679"/>
    </source>
</evidence>
<keyword evidence="2 8" id="KW-1003">Cell membrane</keyword>
<protein>
    <recommendedName>
        <fullName evidence="8">Apolipoprotein N-acyltransferase</fullName>
        <shortName evidence="8">ALP N-acyltransferase</shortName>
        <ecNumber evidence="8">2.3.1.269</ecNumber>
    </recommendedName>
</protein>
<dbReference type="CDD" id="cd07571">
    <property type="entry name" value="ALP_N-acyl_transferase"/>
    <property type="match status" value="1"/>
</dbReference>
<comment type="catalytic activity">
    <reaction evidence="8">
        <text>N-terminal S-1,2-diacyl-sn-glyceryl-L-cysteinyl-[lipoprotein] + a glycerophospholipid = N-acyl-S-1,2-diacyl-sn-glyceryl-L-cysteinyl-[lipoprotein] + a 2-acyl-sn-glycero-3-phospholipid + H(+)</text>
        <dbReference type="Rhea" id="RHEA:48228"/>
        <dbReference type="Rhea" id="RHEA-COMP:14681"/>
        <dbReference type="Rhea" id="RHEA-COMP:14684"/>
        <dbReference type="ChEBI" id="CHEBI:15378"/>
        <dbReference type="ChEBI" id="CHEBI:136912"/>
        <dbReference type="ChEBI" id="CHEBI:140656"/>
        <dbReference type="ChEBI" id="CHEBI:140657"/>
        <dbReference type="ChEBI" id="CHEBI:140660"/>
        <dbReference type="EC" id="2.3.1.269"/>
    </reaction>
</comment>
<comment type="caution">
    <text evidence="10">The sequence shown here is derived from an EMBL/GenBank/DDBJ whole genome shotgun (WGS) entry which is preliminary data.</text>
</comment>
<comment type="similarity">
    <text evidence="8">Belongs to the CN hydrolase family. Apolipoprotein N-acyltransferase subfamily.</text>
</comment>
<keyword evidence="11" id="KW-1185">Reference proteome</keyword>
<dbReference type="RefSeq" id="WP_194020850.1">
    <property type="nucleotide sequence ID" value="NZ_JADEVV010000065.1"/>
</dbReference>
<keyword evidence="3 8" id="KW-0808">Transferase</keyword>
<comment type="pathway">
    <text evidence="8">Protein modification; lipoprotein biosynthesis (N-acyl transfer).</text>
</comment>
<evidence type="ECO:0000256" key="7">
    <source>
        <dbReference type="ARBA" id="ARBA00023315"/>
    </source>
</evidence>
<feature type="transmembrane region" description="Helical" evidence="8">
    <location>
        <begin position="169"/>
        <end position="193"/>
    </location>
</feature>
<evidence type="ECO:0000256" key="5">
    <source>
        <dbReference type="ARBA" id="ARBA00022989"/>
    </source>
</evidence>
<comment type="function">
    <text evidence="8">Catalyzes the phospholipid dependent N-acylation of the N-terminal cysteine of apolipoprotein, the last step in lipoprotein maturation.</text>
</comment>
<dbReference type="NCBIfam" id="TIGR00546">
    <property type="entry name" value="lnt"/>
    <property type="match status" value="1"/>
</dbReference>
<evidence type="ECO:0000313" key="10">
    <source>
        <dbReference type="EMBL" id="MBE9255488.1"/>
    </source>
</evidence>
<dbReference type="EMBL" id="JADEVV010000065">
    <property type="protein sequence ID" value="MBE9255488.1"/>
    <property type="molecule type" value="Genomic_DNA"/>
</dbReference>
<comment type="subcellular location">
    <subcellularLocation>
        <location evidence="1 8">Cell membrane</location>
        <topology evidence="1 8">Multi-pass membrane protein</topology>
    </subcellularLocation>
</comment>
<evidence type="ECO:0000259" key="9">
    <source>
        <dbReference type="PROSITE" id="PS50263"/>
    </source>
</evidence>
<feature type="transmembrane region" description="Helical" evidence="8">
    <location>
        <begin position="492"/>
        <end position="512"/>
    </location>
</feature>
<evidence type="ECO:0000256" key="1">
    <source>
        <dbReference type="ARBA" id="ARBA00004651"/>
    </source>
</evidence>
<evidence type="ECO:0000256" key="2">
    <source>
        <dbReference type="ARBA" id="ARBA00022475"/>
    </source>
</evidence>
<organism evidence="10 11">
    <name type="scientific">Synechocystis salina LEGE 00031</name>
    <dbReference type="NCBI Taxonomy" id="1828736"/>
    <lineage>
        <taxon>Bacteria</taxon>
        <taxon>Bacillati</taxon>
        <taxon>Cyanobacteriota</taxon>
        <taxon>Cyanophyceae</taxon>
        <taxon>Synechococcales</taxon>
        <taxon>Merismopediaceae</taxon>
        <taxon>Synechocystis</taxon>
    </lineage>
</organism>
<name>A0ABR9VYP2_9SYNC</name>
<keyword evidence="4 8" id="KW-0812">Transmembrane</keyword>
<evidence type="ECO:0000256" key="6">
    <source>
        <dbReference type="ARBA" id="ARBA00023136"/>
    </source>
</evidence>
<feature type="transmembrane region" description="Helical" evidence="8">
    <location>
        <begin position="205"/>
        <end position="227"/>
    </location>
</feature>
<reference evidence="10 11" key="1">
    <citation type="submission" date="2020-10" db="EMBL/GenBank/DDBJ databases">
        <authorList>
            <person name="Castelo-Branco R."/>
            <person name="Eusebio N."/>
            <person name="Adriana R."/>
            <person name="Vieira A."/>
            <person name="Brugerolle De Fraissinette N."/>
            <person name="Rezende De Castro R."/>
            <person name="Schneider M.P."/>
            <person name="Vasconcelos V."/>
            <person name="Leao P.N."/>
        </authorList>
    </citation>
    <scope>NUCLEOTIDE SEQUENCE [LARGE SCALE GENOMIC DNA]</scope>
    <source>
        <strain evidence="10 11">LEGE 00031</strain>
    </source>
</reference>
<feature type="transmembrane region" description="Helical" evidence="8">
    <location>
        <begin position="6"/>
        <end position="25"/>
    </location>
</feature>
<dbReference type="PANTHER" id="PTHR38686:SF1">
    <property type="entry name" value="APOLIPOPROTEIN N-ACYLTRANSFERASE"/>
    <property type="match status" value="1"/>
</dbReference>
<evidence type="ECO:0000313" key="11">
    <source>
        <dbReference type="Proteomes" id="UP000658720"/>
    </source>
</evidence>